<protein>
    <recommendedName>
        <fullName evidence="10">Flagellar protein FliL</fullName>
    </recommendedName>
</protein>
<reference evidence="12 13" key="1">
    <citation type="submission" date="2019-07" db="EMBL/GenBank/DDBJ databases">
        <title>Rapid identification of Enteric Bacteria from Whole Genome Sequences (WGS) using Average Nucleotide Identity (ANI).</title>
        <authorList>
            <person name="Lane C."/>
        </authorList>
    </citation>
    <scope>NUCLEOTIDE SEQUENCE [LARGE SCALE GENOMIC DNA]</scope>
    <source>
        <strain evidence="12 13">D2411</strain>
    </source>
</reference>
<evidence type="ECO:0000256" key="7">
    <source>
        <dbReference type="ARBA" id="ARBA00022779"/>
    </source>
</evidence>
<dbReference type="InterPro" id="IPR005503">
    <property type="entry name" value="FliL"/>
</dbReference>
<evidence type="ECO:0000313" key="13">
    <source>
        <dbReference type="Proteomes" id="UP000321812"/>
    </source>
</evidence>
<keyword evidence="12" id="KW-0966">Cell projection</keyword>
<evidence type="ECO:0000256" key="8">
    <source>
        <dbReference type="ARBA" id="ARBA00022989"/>
    </source>
</evidence>
<comment type="similarity">
    <text evidence="3 10">Belongs to the FliL family.</text>
</comment>
<evidence type="ECO:0000256" key="11">
    <source>
        <dbReference type="SAM" id="MobiDB-lite"/>
    </source>
</evidence>
<dbReference type="GO" id="GO:0006935">
    <property type="term" value="P:chemotaxis"/>
    <property type="evidence" value="ECO:0007669"/>
    <property type="project" value="UniProtKB-KW"/>
</dbReference>
<comment type="subcellular location">
    <subcellularLocation>
        <location evidence="2">Cell membrane</location>
        <topology evidence="2">Single-pass membrane protein</topology>
    </subcellularLocation>
</comment>
<dbReference type="Pfam" id="PF03748">
    <property type="entry name" value="FliL"/>
    <property type="match status" value="1"/>
</dbReference>
<dbReference type="PANTHER" id="PTHR35091">
    <property type="entry name" value="FLAGELLAR PROTEIN FLIL"/>
    <property type="match status" value="1"/>
</dbReference>
<dbReference type="GO" id="GO:0009425">
    <property type="term" value="C:bacterial-type flagellum basal body"/>
    <property type="evidence" value="ECO:0007669"/>
    <property type="project" value="InterPro"/>
</dbReference>
<comment type="caution">
    <text evidence="12">The sequence shown here is derived from an EMBL/GenBank/DDBJ whole genome shotgun (WGS) entry which is preliminary data.</text>
</comment>
<keyword evidence="5 10" id="KW-0145">Chemotaxis</keyword>
<keyword evidence="7 10" id="KW-0283">Flagellar rotation</keyword>
<keyword evidence="4 10" id="KW-1003">Cell membrane</keyword>
<dbReference type="Proteomes" id="UP000321812">
    <property type="component" value="Unassembled WGS sequence"/>
</dbReference>
<dbReference type="AlphaFoldDB" id="A0A562XCU2"/>
<evidence type="ECO:0000256" key="1">
    <source>
        <dbReference type="ARBA" id="ARBA00002254"/>
    </source>
</evidence>
<evidence type="ECO:0000256" key="4">
    <source>
        <dbReference type="ARBA" id="ARBA00022475"/>
    </source>
</evidence>
<feature type="transmembrane region" description="Helical" evidence="10">
    <location>
        <begin position="16"/>
        <end position="40"/>
    </location>
</feature>
<gene>
    <name evidence="12" type="primary">fliL</name>
    <name evidence="12" type="ORF">YZ82_06935</name>
</gene>
<keyword evidence="9 10" id="KW-0472">Membrane</keyword>
<dbReference type="GO" id="GO:0005886">
    <property type="term" value="C:plasma membrane"/>
    <property type="evidence" value="ECO:0007669"/>
    <property type="project" value="UniProtKB-SubCell"/>
</dbReference>
<dbReference type="GO" id="GO:0071978">
    <property type="term" value="P:bacterial-type flagellum-dependent swarming motility"/>
    <property type="evidence" value="ECO:0007669"/>
    <property type="project" value="TreeGrafter"/>
</dbReference>
<dbReference type="RefSeq" id="WP_063998081.1">
    <property type="nucleotide sequence ID" value="NZ_VOAP01000016.1"/>
</dbReference>
<accession>A0A562XCU2</accession>
<dbReference type="NCBIfam" id="NF006283">
    <property type="entry name" value="PRK08455.1"/>
    <property type="match status" value="1"/>
</dbReference>
<keyword evidence="6 10" id="KW-0812">Transmembrane</keyword>
<sequence>MAEEAKEEVKKKGGNVLLIAVIGVLVFLLIIGFLVVFLMLGSSDENTAEMQHQATTTQGPAQSPKQRSNDFFNIGPMYPMDQFLVNLLSESGSRFLKTALNLELSEETLSPEIDKKKPLIRDIIIRTLSSKTYEDVSTAKGKERLKDELVTKINETLRDGYIKNVYFTDFIVQ</sequence>
<evidence type="ECO:0000256" key="9">
    <source>
        <dbReference type="ARBA" id="ARBA00023136"/>
    </source>
</evidence>
<dbReference type="PANTHER" id="PTHR35091:SF2">
    <property type="entry name" value="FLAGELLAR PROTEIN FLIL"/>
    <property type="match status" value="1"/>
</dbReference>
<evidence type="ECO:0000256" key="2">
    <source>
        <dbReference type="ARBA" id="ARBA00004162"/>
    </source>
</evidence>
<evidence type="ECO:0000256" key="10">
    <source>
        <dbReference type="RuleBase" id="RU364125"/>
    </source>
</evidence>
<proteinExistence type="inferred from homology"/>
<keyword evidence="12" id="KW-0282">Flagellum</keyword>
<keyword evidence="12" id="KW-0969">Cilium</keyword>
<comment type="function">
    <text evidence="1 10">Controls the rotational direction of flagella during chemotaxis.</text>
</comment>
<evidence type="ECO:0000256" key="6">
    <source>
        <dbReference type="ARBA" id="ARBA00022692"/>
    </source>
</evidence>
<feature type="region of interest" description="Disordered" evidence="11">
    <location>
        <begin position="49"/>
        <end position="68"/>
    </location>
</feature>
<keyword evidence="8 10" id="KW-1133">Transmembrane helix</keyword>
<dbReference type="EMBL" id="VOAP01000016">
    <property type="protein sequence ID" value="TWO19815.1"/>
    <property type="molecule type" value="Genomic_DNA"/>
</dbReference>
<name>A0A562XCU2_CAMHY</name>
<evidence type="ECO:0000256" key="5">
    <source>
        <dbReference type="ARBA" id="ARBA00022500"/>
    </source>
</evidence>
<evidence type="ECO:0000256" key="3">
    <source>
        <dbReference type="ARBA" id="ARBA00008281"/>
    </source>
</evidence>
<organism evidence="12 13">
    <name type="scientific">Campylobacter hyointestinalis</name>
    <dbReference type="NCBI Taxonomy" id="198"/>
    <lineage>
        <taxon>Bacteria</taxon>
        <taxon>Pseudomonadati</taxon>
        <taxon>Campylobacterota</taxon>
        <taxon>Epsilonproteobacteria</taxon>
        <taxon>Campylobacterales</taxon>
        <taxon>Campylobacteraceae</taxon>
        <taxon>Campylobacter</taxon>
    </lineage>
</organism>
<evidence type="ECO:0000313" key="12">
    <source>
        <dbReference type="EMBL" id="TWO19815.1"/>
    </source>
</evidence>